<name>A0ABD1MMB4_9FABA</name>
<gene>
    <name evidence="2" type="ORF">Fmac_011108</name>
</gene>
<evidence type="ECO:0000313" key="3">
    <source>
        <dbReference type="Proteomes" id="UP001603857"/>
    </source>
</evidence>
<feature type="region of interest" description="Disordered" evidence="1">
    <location>
        <begin position="1"/>
        <end position="26"/>
    </location>
</feature>
<comment type="caution">
    <text evidence="2">The sequence shown here is derived from an EMBL/GenBank/DDBJ whole genome shotgun (WGS) entry which is preliminary data.</text>
</comment>
<feature type="region of interest" description="Disordered" evidence="1">
    <location>
        <begin position="76"/>
        <end position="99"/>
    </location>
</feature>
<sequence length="99" mass="11097">MGVTFSGIRAAPNPNIPKPPPYRTLSSSVKFHQSTQVNILLMSPRRLLEFDDNDGRNAVEDEEMLWPHEIVARNLVQTTPRSSLSPPPPLLPRRGATRN</sequence>
<organism evidence="2 3">
    <name type="scientific">Flemingia macrophylla</name>
    <dbReference type="NCBI Taxonomy" id="520843"/>
    <lineage>
        <taxon>Eukaryota</taxon>
        <taxon>Viridiplantae</taxon>
        <taxon>Streptophyta</taxon>
        <taxon>Embryophyta</taxon>
        <taxon>Tracheophyta</taxon>
        <taxon>Spermatophyta</taxon>
        <taxon>Magnoliopsida</taxon>
        <taxon>eudicotyledons</taxon>
        <taxon>Gunneridae</taxon>
        <taxon>Pentapetalae</taxon>
        <taxon>rosids</taxon>
        <taxon>fabids</taxon>
        <taxon>Fabales</taxon>
        <taxon>Fabaceae</taxon>
        <taxon>Papilionoideae</taxon>
        <taxon>50 kb inversion clade</taxon>
        <taxon>NPAAA clade</taxon>
        <taxon>indigoferoid/millettioid clade</taxon>
        <taxon>Phaseoleae</taxon>
        <taxon>Flemingia</taxon>
    </lineage>
</organism>
<proteinExistence type="predicted"/>
<keyword evidence="3" id="KW-1185">Reference proteome</keyword>
<evidence type="ECO:0000256" key="1">
    <source>
        <dbReference type="SAM" id="MobiDB-lite"/>
    </source>
</evidence>
<reference evidence="2 3" key="1">
    <citation type="submission" date="2024-08" db="EMBL/GenBank/DDBJ databases">
        <title>Insights into the chromosomal genome structure of Flemingia macrophylla.</title>
        <authorList>
            <person name="Ding Y."/>
            <person name="Zhao Y."/>
            <person name="Bi W."/>
            <person name="Wu M."/>
            <person name="Zhao G."/>
            <person name="Gong Y."/>
            <person name="Li W."/>
            <person name="Zhang P."/>
        </authorList>
    </citation>
    <scope>NUCLEOTIDE SEQUENCE [LARGE SCALE GENOMIC DNA]</scope>
    <source>
        <strain evidence="2">DYQJB</strain>
        <tissue evidence="2">Leaf</tissue>
    </source>
</reference>
<accession>A0ABD1MMB4</accession>
<dbReference type="Proteomes" id="UP001603857">
    <property type="component" value="Unassembled WGS sequence"/>
</dbReference>
<evidence type="ECO:0000313" key="2">
    <source>
        <dbReference type="EMBL" id="KAL2336662.1"/>
    </source>
</evidence>
<dbReference type="EMBL" id="JBGMDY010000004">
    <property type="protein sequence ID" value="KAL2336662.1"/>
    <property type="molecule type" value="Genomic_DNA"/>
</dbReference>
<dbReference type="AlphaFoldDB" id="A0ABD1MMB4"/>
<protein>
    <submittedName>
        <fullName evidence="2">Uncharacterized protein</fullName>
    </submittedName>
</protein>